<accession>A0A6D2KYF4</accession>
<sequence>MFCQNAFRQNSPPDGFMELASEVADHAGRLPLGLNILGSTAYTLMDMISPSLTCLYLSDIPTLVELPSSFQNLSKLETLIITDCINLETLPNGINFESLDLDLSGCSRLRSFPDISTNISYLI</sequence>
<evidence type="ECO:0000313" key="3">
    <source>
        <dbReference type="Proteomes" id="UP000467841"/>
    </source>
</evidence>
<dbReference type="PANTHER" id="PTHR36766">
    <property type="entry name" value="PLANT BROAD-SPECTRUM MILDEW RESISTANCE PROTEIN RPW8"/>
    <property type="match status" value="1"/>
</dbReference>
<dbReference type="AlphaFoldDB" id="A0A6D2KYF4"/>
<dbReference type="OrthoDB" id="1073078at2759"/>
<name>A0A6D2KYF4_9BRAS</name>
<evidence type="ECO:0000313" key="2">
    <source>
        <dbReference type="EMBL" id="CAA7058354.1"/>
    </source>
</evidence>
<comment type="caution">
    <text evidence="2">The sequence shown here is derived from an EMBL/GenBank/DDBJ whole genome shotgun (WGS) entry which is preliminary data.</text>
</comment>
<keyword evidence="3" id="KW-1185">Reference proteome</keyword>
<reference evidence="2" key="1">
    <citation type="submission" date="2020-01" db="EMBL/GenBank/DDBJ databases">
        <authorList>
            <person name="Mishra B."/>
        </authorList>
    </citation>
    <scope>NUCLEOTIDE SEQUENCE [LARGE SCALE GENOMIC DNA]</scope>
</reference>
<proteinExistence type="predicted"/>
<dbReference type="EMBL" id="CACVBM020001718">
    <property type="protein sequence ID" value="CAA7058354.1"/>
    <property type="molecule type" value="Genomic_DNA"/>
</dbReference>
<dbReference type="GO" id="GO:0006952">
    <property type="term" value="P:defense response"/>
    <property type="evidence" value="ECO:0007669"/>
    <property type="project" value="UniProtKB-KW"/>
</dbReference>
<dbReference type="SUPFAM" id="SSF52047">
    <property type="entry name" value="RNI-like"/>
    <property type="match status" value="1"/>
</dbReference>
<dbReference type="Gene3D" id="3.80.10.10">
    <property type="entry name" value="Ribonuclease Inhibitor"/>
    <property type="match status" value="1"/>
</dbReference>
<dbReference type="Proteomes" id="UP000467841">
    <property type="component" value="Unassembled WGS sequence"/>
</dbReference>
<dbReference type="PANTHER" id="PTHR36766:SF30">
    <property type="entry name" value="TIR-NBS TYPE DISEASE RESISTANCE PROTEIN-RELATED"/>
    <property type="match status" value="1"/>
</dbReference>
<keyword evidence="1" id="KW-0611">Plant defense</keyword>
<organism evidence="2 3">
    <name type="scientific">Microthlaspi erraticum</name>
    <dbReference type="NCBI Taxonomy" id="1685480"/>
    <lineage>
        <taxon>Eukaryota</taxon>
        <taxon>Viridiplantae</taxon>
        <taxon>Streptophyta</taxon>
        <taxon>Embryophyta</taxon>
        <taxon>Tracheophyta</taxon>
        <taxon>Spermatophyta</taxon>
        <taxon>Magnoliopsida</taxon>
        <taxon>eudicotyledons</taxon>
        <taxon>Gunneridae</taxon>
        <taxon>Pentapetalae</taxon>
        <taxon>rosids</taxon>
        <taxon>malvids</taxon>
        <taxon>Brassicales</taxon>
        <taxon>Brassicaceae</taxon>
        <taxon>Coluteocarpeae</taxon>
        <taxon>Microthlaspi</taxon>
    </lineage>
</organism>
<evidence type="ECO:0000256" key="1">
    <source>
        <dbReference type="ARBA" id="ARBA00022821"/>
    </source>
</evidence>
<dbReference type="InterPro" id="IPR032675">
    <property type="entry name" value="LRR_dom_sf"/>
</dbReference>
<gene>
    <name evidence="2" type="ORF">MERR_LOCUS45590</name>
</gene>
<protein>
    <submittedName>
        <fullName evidence="2">Uncharacterized protein</fullName>
    </submittedName>
</protein>